<dbReference type="InterPro" id="IPR027417">
    <property type="entry name" value="P-loop_NTPase"/>
</dbReference>
<dbReference type="Pfam" id="PF17874">
    <property type="entry name" value="TPR_MalT"/>
    <property type="match status" value="1"/>
</dbReference>
<dbReference type="Gene3D" id="1.10.10.10">
    <property type="entry name" value="Winged helix-like DNA-binding domain superfamily/Winged helix DNA-binding domain"/>
    <property type="match status" value="1"/>
</dbReference>
<keyword evidence="5" id="KW-0614">Plasmid</keyword>
<feature type="domain" description="HTH luxR-type" evidence="4">
    <location>
        <begin position="829"/>
        <end position="894"/>
    </location>
</feature>
<evidence type="ECO:0000259" key="4">
    <source>
        <dbReference type="PROSITE" id="PS50043"/>
    </source>
</evidence>
<dbReference type="GeneID" id="34311509"/>
<evidence type="ECO:0000313" key="6">
    <source>
        <dbReference type="Proteomes" id="UP000006798"/>
    </source>
</evidence>
<dbReference type="GO" id="GO:0006355">
    <property type="term" value="P:regulation of DNA-templated transcription"/>
    <property type="evidence" value="ECO:0007669"/>
    <property type="project" value="InterPro"/>
</dbReference>
<dbReference type="RefSeq" id="WP_013958522.1">
    <property type="nucleotide sequence ID" value="NC_015727.1"/>
</dbReference>
<dbReference type="InterPro" id="IPR059106">
    <property type="entry name" value="WHD_MalT"/>
</dbReference>
<evidence type="ECO:0000256" key="3">
    <source>
        <dbReference type="ARBA" id="ARBA00023163"/>
    </source>
</evidence>
<keyword evidence="2" id="KW-0238">DNA-binding</keyword>
<dbReference type="InterPro" id="IPR036388">
    <property type="entry name" value="WH-like_DNA-bd_sf"/>
</dbReference>
<evidence type="ECO:0000313" key="5">
    <source>
        <dbReference type="EMBL" id="AEI81463.1"/>
    </source>
</evidence>
<dbReference type="InterPro" id="IPR041664">
    <property type="entry name" value="AAA_16"/>
</dbReference>
<dbReference type="SUPFAM" id="SSF46894">
    <property type="entry name" value="C-terminal effector domain of the bipartite response regulators"/>
    <property type="match status" value="1"/>
</dbReference>
<dbReference type="Gene3D" id="1.25.40.10">
    <property type="entry name" value="Tetratricopeptide repeat domain"/>
    <property type="match status" value="1"/>
</dbReference>
<dbReference type="PRINTS" id="PR00038">
    <property type="entry name" value="HTHLUXR"/>
</dbReference>
<dbReference type="PANTHER" id="PTHR44688:SF16">
    <property type="entry name" value="DNA-BINDING TRANSCRIPTIONAL ACTIVATOR DEVR_DOSR"/>
    <property type="match status" value="1"/>
</dbReference>
<dbReference type="CDD" id="cd06170">
    <property type="entry name" value="LuxR_C_like"/>
    <property type="match status" value="1"/>
</dbReference>
<dbReference type="InterPro" id="IPR000792">
    <property type="entry name" value="Tscrpt_reg_LuxR_C"/>
</dbReference>
<evidence type="ECO:0000256" key="1">
    <source>
        <dbReference type="ARBA" id="ARBA00023015"/>
    </source>
</evidence>
<dbReference type="Gene3D" id="3.40.50.300">
    <property type="entry name" value="P-loop containing nucleotide triphosphate hydrolases"/>
    <property type="match status" value="1"/>
</dbReference>
<organism evidence="5 6">
    <name type="scientific">Cupriavidus necator (strain ATCC 43291 / DSM 13513 / CCUG 52238 / LMG 8453 / N-1)</name>
    <name type="common">Ralstonia eutropha</name>
    <dbReference type="NCBI Taxonomy" id="1042878"/>
    <lineage>
        <taxon>Bacteria</taxon>
        <taxon>Pseudomonadati</taxon>
        <taxon>Pseudomonadota</taxon>
        <taxon>Betaproteobacteria</taxon>
        <taxon>Burkholderiales</taxon>
        <taxon>Burkholderiaceae</taxon>
        <taxon>Cupriavidus</taxon>
    </lineage>
</organism>
<dbReference type="GO" id="GO:0003677">
    <property type="term" value="F:DNA binding"/>
    <property type="evidence" value="ECO:0007669"/>
    <property type="project" value="UniProtKB-KW"/>
</dbReference>
<dbReference type="Pfam" id="PF00196">
    <property type="entry name" value="GerE"/>
    <property type="match status" value="1"/>
</dbReference>
<dbReference type="InterPro" id="IPR016032">
    <property type="entry name" value="Sig_transdc_resp-reg_C-effctor"/>
</dbReference>
<protein>
    <submittedName>
        <fullName evidence="5">Plasmid partition protein</fullName>
    </submittedName>
</protein>
<gene>
    <name evidence="5" type="ordered locus">CNE_BB1p00300</name>
</gene>
<accession>F8GV36</accession>
<keyword evidence="1" id="KW-0805">Transcription regulation</keyword>
<dbReference type="SMART" id="SM00421">
    <property type="entry name" value="HTH_LUXR"/>
    <property type="match status" value="1"/>
</dbReference>
<proteinExistence type="predicted"/>
<reference evidence="5 6" key="1">
    <citation type="journal article" date="2011" name="J. Bacteriol.">
        <title>Complete genome sequence of the type strain Cupriavidus necator N-1.</title>
        <authorList>
            <person name="Poehlein A."/>
            <person name="Kusian B."/>
            <person name="Friedrich B."/>
            <person name="Daniel R."/>
            <person name="Bowien B."/>
        </authorList>
    </citation>
    <scope>NUCLEOTIDE SEQUENCE [LARGE SCALE GENOMIC DNA]</scope>
    <source>
        <strain evidence="6">ATCC 43291 / DSM 13513 / CCUG 52238 / LMG 8453 / N-1</strain>
        <plasmid evidence="5 6">pBB1</plasmid>
    </source>
</reference>
<dbReference type="Pfam" id="PF13191">
    <property type="entry name" value="AAA_16"/>
    <property type="match status" value="1"/>
</dbReference>
<dbReference type="Pfam" id="PF25873">
    <property type="entry name" value="WHD_MalT"/>
    <property type="match status" value="1"/>
</dbReference>
<dbReference type="InterPro" id="IPR041617">
    <property type="entry name" value="TPR_MalT"/>
</dbReference>
<dbReference type="KEGG" id="cnc:CNE_BB1p00300"/>
<evidence type="ECO:0000256" key="2">
    <source>
        <dbReference type="ARBA" id="ARBA00023125"/>
    </source>
</evidence>
<dbReference type="Proteomes" id="UP000006798">
    <property type="component" value="Plasmid pBB1"/>
</dbReference>
<dbReference type="InterPro" id="IPR011990">
    <property type="entry name" value="TPR-like_helical_dom_sf"/>
</dbReference>
<dbReference type="AlphaFoldDB" id="F8GV36"/>
<geneLocation type="plasmid" evidence="5 6">
    <name>pBB1</name>
</geneLocation>
<dbReference type="EMBL" id="CP002879">
    <property type="protein sequence ID" value="AEI81463.1"/>
    <property type="molecule type" value="Genomic_DNA"/>
</dbReference>
<dbReference type="PROSITE" id="PS50043">
    <property type="entry name" value="HTH_LUXR_2"/>
    <property type="match status" value="1"/>
</dbReference>
<dbReference type="HOGENOM" id="CLU_006325_3_1_4"/>
<dbReference type="SUPFAM" id="SSF52540">
    <property type="entry name" value="P-loop containing nucleoside triphosphate hydrolases"/>
    <property type="match status" value="1"/>
</dbReference>
<dbReference type="PANTHER" id="PTHR44688">
    <property type="entry name" value="DNA-BINDING TRANSCRIPTIONAL ACTIVATOR DEVR_DOSR"/>
    <property type="match status" value="1"/>
</dbReference>
<sequence length="897" mass="97799">MPQSRILIPTKFAPPRLSTRSIPRQGLLQRLHQLRHCSLVLVTGPAGFGKTTLLAQWRKTLMKGGSRVVWLSLAQEERRFAAFWTHLTASLNHEGVALEDNVLLLDPNASGSVQTVAAALIQALSRVPGELYLMIDDFHHADDPQTFRLVQTLVDCRPENLHLVLATRASPAMPLGRLRAAGLLGEIECADLPFDFGETTAFLRDHVEGSLDVNTVQMIQELTDGWPIGMQLVSVALKANPGSLTRLRSLVVKTGNLHAYLTEDVIGHLPAALVDFMEKISILRRFNTDVAGYVAETDDAARLIGTMEQQNLFILPVDFDDGCQWYRLHPVFADYLGERIARSPGRAARLHLRASRWYADHMMLAEALRHASRCADPAQAIELVDRAAPPMADLGDLGNALRWVESLQLDLVRHHPRLLLLGCWTYALTNRLEKAGQWIQALQQSPESGSESITHQITLLNALLAVLREDAETSLELLERTPQPEIPFLQQVRAALLIIALSQMGRHAEAHSTFHAFSNLHRGNPEMGVLPATTAAAAALLEGDVLRAQRISASALGWAEKLYGRRSGSAAGAGVVLAAALYEADRPAEAREVLANRLDVVQHSTPYVLVNGVLCQARLQYLESPPAALSFLAEQEAAFRTRGLDWATACVLAERLRIAAQMGDMHAATRLLMALDALAAQHRDATGIRAGILALAAQANARVALLERRPEQALRYVAQLQDYGVQQGRGRPLVTADMLSAIAFDMLGRQDAAAASLTSALAAGYRMGLVRTFTDEGARLGALFPLLGLTGDGPTDAYRQCVAASFRPYQATPAPAVATAGMPAPQESGIPESLGLTRRESEILVLLEQAMSNKRIAATLNLSPGTVKWNIKNIFAKLGVSSRYEAIVLARQQRGER</sequence>
<keyword evidence="3" id="KW-0804">Transcription</keyword>
<name>F8GV36_CUPNN</name>